<comment type="caution">
    <text evidence="2">The sequence shown here is derived from an EMBL/GenBank/DDBJ whole genome shotgun (WGS) entry which is preliminary data.</text>
</comment>
<evidence type="ECO:0000256" key="1">
    <source>
        <dbReference type="SAM" id="MobiDB-lite"/>
    </source>
</evidence>
<reference evidence="2 3" key="1">
    <citation type="journal article" date="2024" name="Microbiol. Resour. Announc.">
        <title>Genome annotations for the ascomycete fungi Trichoderma harzianum, Trichoderma aggressivum, and Purpureocillium lilacinum.</title>
        <authorList>
            <person name="Beijen E.P.W."/>
            <person name="Ohm R.A."/>
        </authorList>
    </citation>
    <scope>NUCLEOTIDE SEQUENCE [LARGE SCALE GENOMIC DNA]</scope>
    <source>
        <strain evidence="2 3">CBS 150709</strain>
    </source>
</reference>
<keyword evidence="3" id="KW-1185">Reference proteome</keyword>
<organism evidence="2 3">
    <name type="scientific">Purpureocillium lilacinum</name>
    <name type="common">Paecilomyces lilacinus</name>
    <dbReference type="NCBI Taxonomy" id="33203"/>
    <lineage>
        <taxon>Eukaryota</taxon>
        <taxon>Fungi</taxon>
        <taxon>Dikarya</taxon>
        <taxon>Ascomycota</taxon>
        <taxon>Pezizomycotina</taxon>
        <taxon>Sordariomycetes</taxon>
        <taxon>Hypocreomycetidae</taxon>
        <taxon>Hypocreales</taxon>
        <taxon>Ophiocordycipitaceae</taxon>
        <taxon>Purpureocillium</taxon>
    </lineage>
</organism>
<proteinExistence type="predicted"/>
<protein>
    <submittedName>
        <fullName evidence="2">Uncharacterized protein</fullName>
    </submittedName>
</protein>
<feature type="compositionally biased region" description="Polar residues" evidence="1">
    <location>
        <begin position="216"/>
        <end position="236"/>
    </location>
</feature>
<feature type="compositionally biased region" description="Polar residues" evidence="1">
    <location>
        <begin position="293"/>
        <end position="305"/>
    </location>
</feature>
<name>A0ABR0BFQ0_PURLI</name>
<feature type="compositionally biased region" description="Basic and acidic residues" evidence="1">
    <location>
        <begin position="277"/>
        <end position="287"/>
    </location>
</feature>
<feature type="compositionally biased region" description="Polar residues" evidence="1">
    <location>
        <begin position="190"/>
        <end position="206"/>
    </location>
</feature>
<dbReference type="EMBL" id="JAWRVI010000142">
    <property type="protein sequence ID" value="KAK4074683.1"/>
    <property type="molecule type" value="Genomic_DNA"/>
</dbReference>
<feature type="region of interest" description="Disordered" evidence="1">
    <location>
        <begin position="255"/>
        <end position="333"/>
    </location>
</feature>
<accession>A0ABR0BFQ0</accession>
<dbReference type="Proteomes" id="UP001287286">
    <property type="component" value="Unassembled WGS sequence"/>
</dbReference>
<evidence type="ECO:0000313" key="2">
    <source>
        <dbReference type="EMBL" id="KAK4074683.1"/>
    </source>
</evidence>
<gene>
    <name evidence="2" type="ORF">Purlil1_12877</name>
</gene>
<evidence type="ECO:0000313" key="3">
    <source>
        <dbReference type="Proteomes" id="UP001287286"/>
    </source>
</evidence>
<feature type="region of interest" description="Disordered" evidence="1">
    <location>
        <begin position="189"/>
        <end position="243"/>
    </location>
</feature>
<feature type="region of interest" description="Disordered" evidence="1">
    <location>
        <begin position="131"/>
        <end position="163"/>
    </location>
</feature>
<sequence>MLCVLRHSIMRTTKWRNVLLILGGPTFCSDTFSLALCHAWKTTAQRAQISGEKDLCGTSDAELAATTPLLDGHVWSCPAGDVPLCPITPPADGAQMLHNAGPGGYTADVYWSVGQGSLHWVGLSFGEGLQHNPLTPPPDGIIEGYGTQHSPSQPYGAADSGLQTDHLHWVGPSFAEDLPKHIVSRLSEGYQKSQPMSETDSHQQSAGFPPEDIPSPGSSFVDGSNCRPSVPSQNSPEGPPLAEAPLRQVSDLDCSSEPIRHATKRKRTSQSVSPRKRLPDSLHDDKIAYNLDTKATGNWQGQKSGSPIAGEGCSSKERTKTSRISRSSEPADEEQRLVYTLARLAAFESREKKYAEQQLKHIQDSFPTLPTLDQRRHSRQPGNLVPQACALFRTPLPPSTKIEPADRTELRGSHRSHFAAPVGATCDDSAWQTATSSAMLAVVLARTLAKSFAMRLVQSSTYCAKRKKFPRISRSSHFQDAGGAASTLNHHRAAFGYRQRLDSRHGPSRDTSSEQVSTYISTALQPQSGEKPSHSATWVGACQHAPHPARKLQNHERTIYGVPFLSGSTKSGGLSNALSLDRQRDLYDNTILRQHMRWSVRQEMPRTFDMVYAKSRSYREKPGTDRWRAEDESRVYQLSYDIPAEDLPLFWQLVVAKANQLRVQTRRGEPAAYFKNPQLLMQAHDLKNMFAAPSLDEVLAKFERTALAYIDFDKVDMRSCWIDVGARDFVANLGSREPAYTAAMQLDLGDVGPDGLPAELPCWMITRKHSPPMTDGPSLCFHAFWTSRQNGVVGGSYSCIFDNRLKRIIGRYIMVTFNSDVGGEVRTNHARDTWAPYFLPPQDRHDLRLDDACAGRHMPDGLSGDAAPRVLTAERFQYLERLLRKDWLHVMGSAIEEAPEEDRNRACRQALRLMY</sequence>